<evidence type="ECO:0000313" key="1">
    <source>
        <dbReference type="EMBL" id="CEK72702.1"/>
    </source>
</evidence>
<dbReference type="EMBL" id="HACG01025837">
    <property type="protein sequence ID" value="CEK72702.1"/>
    <property type="molecule type" value="Transcribed_RNA"/>
</dbReference>
<reference evidence="1" key="1">
    <citation type="submission" date="2014-12" db="EMBL/GenBank/DDBJ databases">
        <title>Insight into the proteome of Arion vulgaris.</title>
        <authorList>
            <person name="Aradska J."/>
            <person name="Bulat T."/>
            <person name="Smidak R."/>
            <person name="Sarate P."/>
            <person name="Gangsoo J."/>
            <person name="Sialana F."/>
            <person name="Bilban M."/>
            <person name="Lubec G."/>
        </authorList>
    </citation>
    <scope>NUCLEOTIDE SEQUENCE</scope>
    <source>
        <tissue evidence="1">Skin</tissue>
    </source>
</reference>
<name>A0A0B6ZWG0_9EUPU</name>
<gene>
    <name evidence="1" type="primary">ORF83576</name>
</gene>
<dbReference type="AlphaFoldDB" id="A0A0B6ZWG0"/>
<protein>
    <submittedName>
        <fullName evidence="1">Uncharacterized protein</fullName>
    </submittedName>
</protein>
<feature type="non-terminal residue" evidence="1">
    <location>
        <position position="1"/>
    </location>
</feature>
<organism evidence="1">
    <name type="scientific">Arion vulgaris</name>
    <dbReference type="NCBI Taxonomy" id="1028688"/>
    <lineage>
        <taxon>Eukaryota</taxon>
        <taxon>Metazoa</taxon>
        <taxon>Spiralia</taxon>
        <taxon>Lophotrochozoa</taxon>
        <taxon>Mollusca</taxon>
        <taxon>Gastropoda</taxon>
        <taxon>Heterobranchia</taxon>
        <taxon>Euthyneura</taxon>
        <taxon>Panpulmonata</taxon>
        <taxon>Eupulmonata</taxon>
        <taxon>Stylommatophora</taxon>
        <taxon>Helicina</taxon>
        <taxon>Arionoidea</taxon>
        <taxon>Arionidae</taxon>
        <taxon>Arion</taxon>
    </lineage>
</organism>
<accession>A0A0B6ZWG0</accession>
<proteinExistence type="predicted"/>
<sequence length="78" mass="8860">LCHPCRPYPICNMETLPEIQVLPQQEMPREMFNLLQQLHVYAVCVSGSSSYEDTGPGISRFYSSHADNQNQSKSRITS</sequence>